<organism evidence="1 2">
    <name type="scientific">Methylobacterium iners</name>
    <dbReference type="NCBI Taxonomy" id="418707"/>
    <lineage>
        <taxon>Bacteria</taxon>
        <taxon>Pseudomonadati</taxon>
        <taxon>Pseudomonadota</taxon>
        <taxon>Alphaproteobacteria</taxon>
        <taxon>Hyphomicrobiales</taxon>
        <taxon>Methylobacteriaceae</taxon>
        <taxon>Methylobacterium</taxon>
    </lineage>
</organism>
<dbReference type="EMBL" id="BPQP01000059">
    <property type="protein sequence ID" value="GJD96371.1"/>
    <property type="molecule type" value="Genomic_DNA"/>
</dbReference>
<name>A0ABQ4S097_9HYPH</name>
<evidence type="ECO:0000313" key="2">
    <source>
        <dbReference type="Proteomes" id="UP001055125"/>
    </source>
</evidence>
<reference evidence="1" key="2">
    <citation type="submission" date="2021-08" db="EMBL/GenBank/DDBJ databases">
        <authorList>
            <person name="Tani A."/>
            <person name="Ola A."/>
            <person name="Ogura Y."/>
            <person name="Katsura K."/>
            <person name="Hayashi T."/>
        </authorList>
    </citation>
    <scope>NUCLEOTIDE SEQUENCE</scope>
    <source>
        <strain evidence="1">DSM 19015</strain>
    </source>
</reference>
<keyword evidence="2" id="KW-1185">Reference proteome</keyword>
<dbReference type="RefSeq" id="WP_238245476.1">
    <property type="nucleotide sequence ID" value="NZ_BPQP01000059.1"/>
</dbReference>
<dbReference type="Proteomes" id="UP001055125">
    <property type="component" value="Unassembled WGS sequence"/>
</dbReference>
<proteinExistence type="predicted"/>
<evidence type="ECO:0000313" key="1">
    <source>
        <dbReference type="EMBL" id="GJD96371.1"/>
    </source>
</evidence>
<gene>
    <name evidence="1" type="ORF">OCOJLMKI_3592</name>
</gene>
<protein>
    <submittedName>
        <fullName evidence="1">Uncharacterized protein</fullName>
    </submittedName>
</protein>
<accession>A0ABQ4S097</accession>
<reference evidence="1" key="1">
    <citation type="journal article" date="2021" name="Front. Microbiol.">
        <title>Comprehensive Comparative Genomics and Phenotyping of Methylobacterium Species.</title>
        <authorList>
            <person name="Alessa O."/>
            <person name="Ogura Y."/>
            <person name="Fujitani Y."/>
            <person name="Takami H."/>
            <person name="Hayashi T."/>
            <person name="Sahin N."/>
            <person name="Tani A."/>
        </authorList>
    </citation>
    <scope>NUCLEOTIDE SEQUENCE</scope>
    <source>
        <strain evidence="1">DSM 19015</strain>
    </source>
</reference>
<sequence>MRKVASRLVPFLCLLSFVARLVASMGLMPTGGAASVTALNAIGSLGGRHLYRRPIGAAGRAVAR</sequence>
<comment type="caution">
    <text evidence="1">The sequence shown here is derived from an EMBL/GenBank/DDBJ whole genome shotgun (WGS) entry which is preliminary data.</text>
</comment>